<proteinExistence type="inferred from homology"/>
<sequence>MPRFLNKACIVGNVEEELTPDGVALDPWNLCTVNQVEELKSLIKVIPIWSTGIMMSVTTSQLTFPVLQAGSMDRHITSNFQVPAGSFGTFTVISIMLWIVIYDRIVIPLNTRITGKPGQLSVRKQKGVGLILSFMSMVVCAIIEGVRRERAIKEGFSDDPKGVIDMSAYGLLFHHWISGMAEAFFIVGQNEFFYSEFPKSLQGVRKKARNSLPSESN</sequence>
<protein>
    <submittedName>
        <fullName evidence="8">Protein NRT1/ PTR FAMILY 1.2-like</fullName>
    </submittedName>
</protein>
<dbReference type="GeneID" id="110778497"/>
<dbReference type="PANTHER" id="PTHR11654">
    <property type="entry name" value="OLIGOPEPTIDE TRANSPORTER-RELATED"/>
    <property type="match status" value="1"/>
</dbReference>
<dbReference type="Pfam" id="PF00854">
    <property type="entry name" value="PTR2"/>
    <property type="match status" value="1"/>
</dbReference>
<evidence type="ECO:0000256" key="2">
    <source>
        <dbReference type="ARBA" id="ARBA00005982"/>
    </source>
</evidence>
<evidence type="ECO:0000256" key="4">
    <source>
        <dbReference type="ARBA" id="ARBA00022989"/>
    </source>
</evidence>
<feature type="transmembrane region" description="Helical" evidence="6">
    <location>
        <begin position="45"/>
        <end position="67"/>
    </location>
</feature>
<keyword evidence="7" id="KW-1185">Reference proteome</keyword>
<keyword evidence="3 6" id="KW-0812">Transmembrane</keyword>
<dbReference type="Proteomes" id="UP000813463">
    <property type="component" value="Chromosome 2"/>
</dbReference>
<comment type="subcellular location">
    <subcellularLocation>
        <location evidence="1">Membrane</location>
        <topology evidence="1">Multi-pass membrane protein</topology>
    </subcellularLocation>
</comment>
<evidence type="ECO:0000256" key="6">
    <source>
        <dbReference type="SAM" id="Phobius"/>
    </source>
</evidence>
<accession>A0ABM3R8N7</accession>
<gene>
    <name evidence="8" type="primary">LOC110778497</name>
</gene>
<keyword evidence="4 6" id="KW-1133">Transmembrane helix</keyword>
<name>A0ABM3R8N7_SPIOL</name>
<comment type="similarity">
    <text evidence="2">Belongs to the major facilitator superfamily. Proton-dependent oligopeptide transporter (POT/PTR) (TC 2.A.17) family.</text>
</comment>
<feature type="transmembrane region" description="Helical" evidence="6">
    <location>
        <begin position="87"/>
        <end position="107"/>
    </location>
</feature>
<evidence type="ECO:0000256" key="1">
    <source>
        <dbReference type="ARBA" id="ARBA00004141"/>
    </source>
</evidence>
<reference evidence="7" key="1">
    <citation type="journal article" date="2021" name="Nat. Commun.">
        <title>Genomic analyses provide insights into spinach domestication and the genetic basis of agronomic traits.</title>
        <authorList>
            <person name="Cai X."/>
            <person name="Sun X."/>
            <person name="Xu C."/>
            <person name="Sun H."/>
            <person name="Wang X."/>
            <person name="Ge C."/>
            <person name="Zhang Z."/>
            <person name="Wang Q."/>
            <person name="Fei Z."/>
            <person name="Jiao C."/>
            <person name="Wang Q."/>
        </authorList>
    </citation>
    <scope>NUCLEOTIDE SEQUENCE [LARGE SCALE GENOMIC DNA]</scope>
    <source>
        <strain evidence="7">cv. Varoflay</strain>
    </source>
</reference>
<reference evidence="8" key="2">
    <citation type="submission" date="2025-08" db="UniProtKB">
        <authorList>
            <consortium name="RefSeq"/>
        </authorList>
    </citation>
    <scope>IDENTIFICATION</scope>
    <source>
        <tissue evidence="8">Leaf</tissue>
    </source>
</reference>
<evidence type="ECO:0000256" key="3">
    <source>
        <dbReference type="ARBA" id="ARBA00022692"/>
    </source>
</evidence>
<evidence type="ECO:0000313" key="8">
    <source>
        <dbReference type="RefSeq" id="XP_056691992.1"/>
    </source>
</evidence>
<dbReference type="Gene3D" id="1.20.1250.20">
    <property type="entry name" value="MFS general substrate transporter like domains"/>
    <property type="match status" value="1"/>
</dbReference>
<organism evidence="7 8">
    <name type="scientific">Spinacia oleracea</name>
    <name type="common">Spinach</name>
    <dbReference type="NCBI Taxonomy" id="3562"/>
    <lineage>
        <taxon>Eukaryota</taxon>
        <taxon>Viridiplantae</taxon>
        <taxon>Streptophyta</taxon>
        <taxon>Embryophyta</taxon>
        <taxon>Tracheophyta</taxon>
        <taxon>Spermatophyta</taxon>
        <taxon>Magnoliopsida</taxon>
        <taxon>eudicotyledons</taxon>
        <taxon>Gunneridae</taxon>
        <taxon>Pentapetalae</taxon>
        <taxon>Caryophyllales</taxon>
        <taxon>Chenopodiaceae</taxon>
        <taxon>Chenopodioideae</taxon>
        <taxon>Anserineae</taxon>
        <taxon>Spinacia</taxon>
    </lineage>
</organism>
<dbReference type="InterPro" id="IPR000109">
    <property type="entry name" value="POT_fam"/>
</dbReference>
<evidence type="ECO:0000313" key="7">
    <source>
        <dbReference type="Proteomes" id="UP000813463"/>
    </source>
</evidence>
<evidence type="ECO:0000256" key="5">
    <source>
        <dbReference type="ARBA" id="ARBA00023136"/>
    </source>
</evidence>
<keyword evidence="5 6" id="KW-0472">Membrane</keyword>
<dbReference type="InterPro" id="IPR036259">
    <property type="entry name" value="MFS_trans_sf"/>
</dbReference>
<dbReference type="RefSeq" id="XP_056691992.1">
    <property type="nucleotide sequence ID" value="XM_056836014.1"/>
</dbReference>
<feature type="transmembrane region" description="Helical" evidence="6">
    <location>
        <begin position="128"/>
        <end position="146"/>
    </location>
</feature>